<keyword evidence="1" id="KW-0472">Membrane</keyword>
<organism evidence="3 4">
    <name type="scientific">Candidatus Merdimorpha stercoravium</name>
    <dbReference type="NCBI Taxonomy" id="2840863"/>
    <lineage>
        <taxon>Bacteria</taxon>
        <taxon>Pseudomonadati</taxon>
        <taxon>Bacteroidota</taxon>
        <taxon>Flavobacteriia</taxon>
        <taxon>Flavobacteriales</taxon>
        <taxon>Candidatus Merdimorpha</taxon>
    </lineage>
</organism>
<accession>A0A9D1H9F9</accession>
<dbReference type="PANTHER" id="PTHR33371">
    <property type="entry name" value="INTERMEMBRANE PHOSPHOLIPID TRANSPORT SYSTEM BINDING PROTEIN MLAD-RELATED"/>
    <property type="match status" value="1"/>
</dbReference>
<dbReference type="PANTHER" id="PTHR33371:SF4">
    <property type="entry name" value="INTERMEMBRANE PHOSPHOLIPID TRANSPORT SYSTEM BINDING PROTEIN MLAD"/>
    <property type="match status" value="1"/>
</dbReference>
<feature type="transmembrane region" description="Helical" evidence="1">
    <location>
        <begin position="7"/>
        <end position="27"/>
    </location>
</feature>
<evidence type="ECO:0000313" key="4">
    <source>
        <dbReference type="Proteomes" id="UP000824161"/>
    </source>
</evidence>
<reference evidence="3" key="1">
    <citation type="submission" date="2020-10" db="EMBL/GenBank/DDBJ databases">
        <authorList>
            <person name="Gilroy R."/>
        </authorList>
    </citation>
    <scope>NUCLEOTIDE SEQUENCE</scope>
    <source>
        <strain evidence="3">1383</strain>
    </source>
</reference>
<keyword evidence="1" id="KW-1133">Transmembrane helix</keyword>
<name>A0A9D1H9F9_9FLAO</name>
<dbReference type="InterPro" id="IPR003399">
    <property type="entry name" value="Mce/MlaD"/>
</dbReference>
<dbReference type="EMBL" id="DVLY01000103">
    <property type="protein sequence ID" value="HIT98065.1"/>
    <property type="molecule type" value="Genomic_DNA"/>
</dbReference>
<dbReference type="Proteomes" id="UP000824161">
    <property type="component" value="Unassembled WGS sequence"/>
</dbReference>
<gene>
    <name evidence="3" type="ORF">IAC44_04415</name>
</gene>
<feature type="domain" description="Mce/MlaD" evidence="2">
    <location>
        <begin position="36"/>
        <end position="107"/>
    </location>
</feature>
<reference evidence="3" key="2">
    <citation type="journal article" date="2021" name="PeerJ">
        <title>Extensive microbial diversity within the chicken gut microbiome revealed by metagenomics and culture.</title>
        <authorList>
            <person name="Gilroy R."/>
            <person name="Ravi A."/>
            <person name="Getino M."/>
            <person name="Pursley I."/>
            <person name="Horton D.L."/>
            <person name="Alikhan N.F."/>
            <person name="Baker D."/>
            <person name="Gharbi K."/>
            <person name="Hall N."/>
            <person name="Watson M."/>
            <person name="Adriaenssens E.M."/>
            <person name="Foster-Nyarko E."/>
            <person name="Jarju S."/>
            <person name="Secka A."/>
            <person name="Antonio M."/>
            <person name="Oren A."/>
            <person name="Chaudhuri R.R."/>
            <person name="La Ragione R."/>
            <person name="Hildebrand F."/>
            <person name="Pallen M.J."/>
        </authorList>
    </citation>
    <scope>NUCLEOTIDE SEQUENCE</scope>
    <source>
        <strain evidence="3">1383</strain>
    </source>
</reference>
<evidence type="ECO:0000259" key="2">
    <source>
        <dbReference type="Pfam" id="PF02470"/>
    </source>
</evidence>
<dbReference type="InterPro" id="IPR052336">
    <property type="entry name" value="MlaD_Phospholipid_Transporter"/>
</dbReference>
<sequence length="328" mass="35335">MKYKREFKIGLVSFVILIAFIWGVNFIKGHNFFSPNNSYYAVYPSSGGLQTGRVVKINGVTVGLVSDISFYSPDLDSVVVRFDVDKKYRFTRNSIVEIGSGTSLMSDVEMNIVLAPGGMLAEDGDTLQGVLNGGLMEMIGSTIKPLRTSMVQTLASLDSALKRVNELMDQENQANISSSLASLSVTLGNTRKMSADLAALLDQEQGQIPRIADHLASGTGKLDSLLAEVSAEDFASTLADLRSTLANLTEITAKVKAGEGTVGRLLEDGQVYDNLVEATRSLDALLADVKANPGRYVNVSVFGKKEPTETSRVKDSLRAARLRARAAE</sequence>
<evidence type="ECO:0000256" key="1">
    <source>
        <dbReference type="SAM" id="Phobius"/>
    </source>
</evidence>
<comment type="caution">
    <text evidence="3">The sequence shown here is derived from an EMBL/GenBank/DDBJ whole genome shotgun (WGS) entry which is preliminary data.</text>
</comment>
<proteinExistence type="predicted"/>
<dbReference type="AlphaFoldDB" id="A0A9D1H9F9"/>
<keyword evidence="1" id="KW-0812">Transmembrane</keyword>
<protein>
    <submittedName>
        <fullName evidence="3">MCE family protein</fullName>
    </submittedName>
</protein>
<evidence type="ECO:0000313" key="3">
    <source>
        <dbReference type="EMBL" id="HIT98065.1"/>
    </source>
</evidence>
<dbReference type="Pfam" id="PF02470">
    <property type="entry name" value="MlaD"/>
    <property type="match status" value="1"/>
</dbReference>